<name>Q5P4X8_AROAE</name>
<dbReference type="eggNOG" id="COG3756">
    <property type="taxonomic scope" value="Bacteria"/>
</dbReference>
<accession>Q5P4X8</accession>
<evidence type="ECO:0000313" key="2">
    <source>
        <dbReference type="EMBL" id="CAI07634.1"/>
    </source>
</evidence>
<evidence type="ECO:0008006" key="4">
    <source>
        <dbReference type="Google" id="ProtNLM"/>
    </source>
</evidence>
<dbReference type="AlphaFoldDB" id="Q5P4X8"/>
<dbReference type="HOGENOM" id="CLU_1425335_0_0_4"/>
<gene>
    <name evidence="2" type="ORF">ebA2684</name>
</gene>
<dbReference type="RefSeq" id="WP_011237349.1">
    <property type="nucleotide sequence ID" value="NC_006513.1"/>
</dbReference>
<dbReference type="Proteomes" id="UP000006552">
    <property type="component" value="Chromosome"/>
</dbReference>
<proteinExistence type="predicted"/>
<sequence length="192" mass="21492">MTARYAPKTPYKFVLNLPAHIADTVHLTAEEHGAYLRLLFAYWRSGPPKDDDRTLARIAGMSIDEWAEIRPMVEPFFDVLHGQWLHWRLDEELEAAYDAINKASNAGRAAAKARWGKGKSGSQNNDKCEGDATALRSHCESQFQMKDREHAPRAGANPKPKNPRAKASKFVSGDFEDDVRIAERDMGIGGEV</sequence>
<evidence type="ECO:0000313" key="3">
    <source>
        <dbReference type="Proteomes" id="UP000006552"/>
    </source>
</evidence>
<evidence type="ECO:0000256" key="1">
    <source>
        <dbReference type="SAM" id="MobiDB-lite"/>
    </source>
</evidence>
<organism evidence="2 3">
    <name type="scientific">Aromatoleum aromaticum (strain DSM 19018 / LMG 30748 / EbN1)</name>
    <name type="common">Azoarcus sp. (strain EbN1)</name>
    <dbReference type="NCBI Taxonomy" id="76114"/>
    <lineage>
        <taxon>Bacteria</taxon>
        <taxon>Pseudomonadati</taxon>
        <taxon>Pseudomonadota</taxon>
        <taxon>Betaproteobacteria</taxon>
        <taxon>Rhodocyclales</taxon>
        <taxon>Rhodocyclaceae</taxon>
        <taxon>Aromatoleum</taxon>
    </lineage>
</organism>
<reference evidence="2 3" key="1">
    <citation type="journal article" date="2005" name="Arch. Microbiol.">
        <title>The genome sequence of an anaerobic aromatic-degrading denitrifying bacterium, strain EbN1.</title>
        <authorList>
            <person name="Rabus R."/>
            <person name="Kube M."/>
            <person name="Heider J."/>
            <person name="Beck A."/>
            <person name="Heitmann K."/>
            <person name="Widdel F."/>
            <person name="Reinhardt R."/>
        </authorList>
    </citation>
    <scope>NUCLEOTIDE SEQUENCE [LARGE SCALE GENOMIC DNA]</scope>
    <source>
        <strain evidence="2 3">EbN1</strain>
    </source>
</reference>
<dbReference type="EMBL" id="CR555306">
    <property type="protein sequence ID" value="CAI07634.1"/>
    <property type="molecule type" value="Genomic_DNA"/>
</dbReference>
<feature type="region of interest" description="Disordered" evidence="1">
    <location>
        <begin position="144"/>
        <end position="172"/>
    </location>
</feature>
<protein>
    <recommendedName>
        <fullName evidence="4">DUF1376 domain-containing protein</fullName>
    </recommendedName>
</protein>
<keyword evidence="3" id="KW-1185">Reference proteome</keyword>
<dbReference type="OrthoDB" id="6313655at2"/>
<dbReference type="InterPro" id="IPR010781">
    <property type="entry name" value="DUF1376"/>
</dbReference>
<dbReference type="Pfam" id="PF07120">
    <property type="entry name" value="DUF1376"/>
    <property type="match status" value="1"/>
</dbReference>
<dbReference type="KEGG" id="eba:ebA2684"/>